<keyword evidence="2" id="KW-1185">Reference proteome</keyword>
<evidence type="ECO:0000313" key="3">
    <source>
        <dbReference type="WBParaSite" id="BPAG_0001267901-mRNA-1"/>
    </source>
</evidence>
<gene>
    <name evidence="1" type="ORF">BPAG_LOCUS12641</name>
</gene>
<evidence type="ECO:0000313" key="2">
    <source>
        <dbReference type="Proteomes" id="UP000278627"/>
    </source>
</evidence>
<name>A0A0N4TV28_BRUPA</name>
<proteinExistence type="predicted"/>
<evidence type="ECO:0000313" key="1">
    <source>
        <dbReference type="EMBL" id="VDN93827.1"/>
    </source>
</evidence>
<protein>
    <submittedName>
        <fullName evidence="3">AraC family transcriptional regulator</fullName>
    </submittedName>
</protein>
<accession>A0A0N4TV28</accession>
<dbReference type="WBParaSite" id="BPAG_0001267901-mRNA-1">
    <property type="protein sequence ID" value="BPAG_0001267901-mRNA-1"/>
    <property type="gene ID" value="BPAG_0001267901"/>
</dbReference>
<dbReference type="Proteomes" id="UP000278627">
    <property type="component" value="Unassembled WGS sequence"/>
</dbReference>
<sequence>MHTGASRFTWLSRQFEVHRVDELTICIVVGSKSYQMAGLEVGKTCFVMGQRETISSTPFI</sequence>
<organism evidence="3">
    <name type="scientific">Brugia pahangi</name>
    <name type="common">Filarial nematode worm</name>
    <dbReference type="NCBI Taxonomy" id="6280"/>
    <lineage>
        <taxon>Eukaryota</taxon>
        <taxon>Metazoa</taxon>
        <taxon>Ecdysozoa</taxon>
        <taxon>Nematoda</taxon>
        <taxon>Chromadorea</taxon>
        <taxon>Rhabditida</taxon>
        <taxon>Spirurina</taxon>
        <taxon>Spiruromorpha</taxon>
        <taxon>Filarioidea</taxon>
        <taxon>Onchocercidae</taxon>
        <taxon>Brugia</taxon>
    </lineage>
</organism>
<reference evidence="1 2" key="2">
    <citation type="submission" date="2018-11" db="EMBL/GenBank/DDBJ databases">
        <authorList>
            <consortium name="Pathogen Informatics"/>
        </authorList>
    </citation>
    <scope>NUCLEOTIDE SEQUENCE [LARGE SCALE GENOMIC DNA]</scope>
</reference>
<dbReference type="AlphaFoldDB" id="A0A0N4TV28"/>
<dbReference type="EMBL" id="UZAD01013309">
    <property type="protein sequence ID" value="VDN93827.1"/>
    <property type="molecule type" value="Genomic_DNA"/>
</dbReference>
<reference evidence="3" key="1">
    <citation type="submission" date="2017-02" db="UniProtKB">
        <authorList>
            <consortium name="WormBaseParasite"/>
        </authorList>
    </citation>
    <scope>IDENTIFICATION</scope>
</reference>